<keyword evidence="3" id="KW-1185">Reference proteome</keyword>
<feature type="region of interest" description="Disordered" evidence="1">
    <location>
        <begin position="89"/>
        <end position="130"/>
    </location>
</feature>
<comment type="caution">
    <text evidence="2">The sequence shown here is derived from an EMBL/GenBank/DDBJ whole genome shotgun (WGS) entry which is preliminary data.</text>
</comment>
<dbReference type="SUPFAM" id="SSF53300">
    <property type="entry name" value="vWA-like"/>
    <property type="match status" value="1"/>
</dbReference>
<gene>
    <name evidence="2" type="ORF">KHLLAP_LOCUS14384</name>
</gene>
<dbReference type="Gene3D" id="3.40.50.410">
    <property type="entry name" value="von Willebrand factor, type A domain"/>
    <property type="match status" value="1"/>
</dbReference>
<reference evidence="2" key="1">
    <citation type="submission" date="2023-10" db="EMBL/GenBank/DDBJ databases">
        <authorList>
            <person name="Hackl T."/>
        </authorList>
    </citation>
    <scope>NUCLEOTIDE SEQUENCE</scope>
</reference>
<feature type="compositionally biased region" description="Polar residues" evidence="1">
    <location>
        <begin position="98"/>
        <end position="109"/>
    </location>
</feature>
<feature type="compositionally biased region" description="Polar residues" evidence="1">
    <location>
        <begin position="25"/>
        <end position="34"/>
    </location>
</feature>
<feature type="compositionally biased region" description="Basic and acidic residues" evidence="1">
    <location>
        <begin position="112"/>
        <end position="130"/>
    </location>
</feature>
<feature type="region of interest" description="Disordered" evidence="1">
    <location>
        <begin position="146"/>
        <end position="170"/>
    </location>
</feature>
<dbReference type="EMBL" id="CAUWAG010000020">
    <property type="protein sequence ID" value="CAJ2513916.1"/>
    <property type="molecule type" value="Genomic_DNA"/>
</dbReference>
<organism evidence="2 3">
    <name type="scientific">Anthostomella pinea</name>
    <dbReference type="NCBI Taxonomy" id="933095"/>
    <lineage>
        <taxon>Eukaryota</taxon>
        <taxon>Fungi</taxon>
        <taxon>Dikarya</taxon>
        <taxon>Ascomycota</taxon>
        <taxon>Pezizomycotina</taxon>
        <taxon>Sordariomycetes</taxon>
        <taxon>Xylariomycetidae</taxon>
        <taxon>Xylariales</taxon>
        <taxon>Xylariaceae</taxon>
        <taxon>Anthostomella</taxon>
    </lineage>
</organism>
<accession>A0AAI8VTM5</accession>
<name>A0AAI8VTM5_9PEZI</name>
<evidence type="ECO:0000256" key="1">
    <source>
        <dbReference type="SAM" id="MobiDB-lite"/>
    </source>
</evidence>
<feature type="region of interest" description="Disordered" evidence="1">
    <location>
        <begin position="1"/>
        <end position="34"/>
    </location>
</feature>
<protein>
    <submittedName>
        <fullName evidence="2">Uu.00g020350.m01.CDS01</fullName>
    </submittedName>
</protein>
<evidence type="ECO:0000313" key="2">
    <source>
        <dbReference type="EMBL" id="CAJ2513916.1"/>
    </source>
</evidence>
<dbReference type="Proteomes" id="UP001295740">
    <property type="component" value="Unassembled WGS sequence"/>
</dbReference>
<dbReference type="AlphaFoldDB" id="A0AAI8VTM5"/>
<dbReference type="InterPro" id="IPR036465">
    <property type="entry name" value="vWFA_dom_sf"/>
</dbReference>
<feature type="compositionally biased region" description="Basic and acidic residues" evidence="1">
    <location>
        <begin position="9"/>
        <end position="23"/>
    </location>
</feature>
<proteinExistence type="predicted"/>
<evidence type="ECO:0000313" key="3">
    <source>
        <dbReference type="Proteomes" id="UP001295740"/>
    </source>
</evidence>
<sequence>MENSAPAAKRQDANDASEKDALMQRRQSASSNAQLHDNGVKLTIPEQVNKTATHCYQWLCSLWERFRVWGMHWLRWLLTELDFSPLAEHPQKGGVAENSKTGSQPQGQQVDGRGDENAHREDRSSTLGEDMRRKLEWLESELKNTRNDNSRLRQETEDARKESVQHHGQIQGLHKRLEDLLADKALLYSKLKTADERNATLRSDILSREVELSLSQSSQQALQLSFDTKLSESEALGEAPAIDLFHAKQEIARLEAQIARELRASETTPASRNDDEELYSDPSLVRSLYLNALKRISELEDRNLTLKGLVGTKKTNGVKTEWNGENVRPPTRRSVARPDHVIICIDISHGMHSVLPSVKATYKKILEHAFARNSQTKVSVIAHGCRGFPSSSVKAWDHPTNASTDWLNDLPNGGTTDYFNCLTAVSNLISGDTSANKKIFIIGHSMYWYSTKDLSPVCQHIKAENVPAHAIMVGGVPATRSAGGDPTINWITKAIGGETLTEASYLAALPGIFGLDEPYGGVD</sequence>
<feature type="compositionally biased region" description="Basic and acidic residues" evidence="1">
    <location>
        <begin position="146"/>
        <end position="165"/>
    </location>
</feature>